<sequence length="36" mass="4181">FLGSPCGDLAHKYLHTHYFDKSNFFECDEELAKSTE</sequence>
<evidence type="ECO:0000259" key="1">
    <source>
        <dbReference type="Pfam" id="PF02256"/>
    </source>
</evidence>
<proteinExistence type="predicted"/>
<protein>
    <recommendedName>
        <fullName evidence="1">Iron hydrogenase small subunit domain-containing protein</fullName>
    </recommendedName>
</protein>
<dbReference type="InterPro" id="IPR036991">
    <property type="entry name" value="Fe_hydrogenase_ssu_sf"/>
</dbReference>
<comment type="caution">
    <text evidence="2">The sequence shown here is derived from an EMBL/GenBank/DDBJ whole genome shotgun (WGS) entry which is preliminary data.</text>
</comment>
<evidence type="ECO:0000313" key="3">
    <source>
        <dbReference type="Proteomes" id="UP001232584"/>
    </source>
</evidence>
<dbReference type="Pfam" id="PF02256">
    <property type="entry name" value="Fe_hyd_SSU"/>
    <property type="match status" value="1"/>
</dbReference>
<keyword evidence="3" id="KW-1185">Reference proteome</keyword>
<dbReference type="RefSeq" id="WP_416365259.1">
    <property type="nucleotide sequence ID" value="NZ_JAUSWG010000030.1"/>
</dbReference>
<feature type="non-terminal residue" evidence="2">
    <location>
        <position position="1"/>
    </location>
</feature>
<dbReference type="InterPro" id="IPR008953">
    <property type="entry name" value="Fe_hydrogenase_HydB"/>
</dbReference>
<dbReference type="Proteomes" id="UP001232584">
    <property type="component" value="Unassembled WGS sequence"/>
</dbReference>
<feature type="domain" description="Iron hydrogenase small subunit" evidence="1">
    <location>
        <begin position="1"/>
        <end position="21"/>
    </location>
</feature>
<dbReference type="EMBL" id="JAUSWG010000030">
    <property type="protein sequence ID" value="MDQ0558219.1"/>
    <property type="molecule type" value="Genomic_DNA"/>
</dbReference>
<accession>A0ABU0N5H1</accession>
<gene>
    <name evidence="2" type="ORF">QOZ92_003367</name>
</gene>
<evidence type="ECO:0000313" key="2">
    <source>
        <dbReference type="EMBL" id="MDQ0558219.1"/>
    </source>
</evidence>
<reference evidence="2 3" key="1">
    <citation type="submission" date="2023-07" db="EMBL/GenBank/DDBJ databases">
        <title>Genomic Encyclopedia of Type Strains, Phase IV (KMG-IV): sequencing the most valuable type-strain genomes for metagenomic binning, comparative biology and taxonomic classification.</title>
        <authorList>
            <person name="Goeker M."/>
        </authorList>
    </citation>
    <scope>NUCLEOTIDE SEQUENCE [LARGE SCALE GENOMIC DNA]</scope>
    <source>
        <strain evidence="2 3">DSM 15049</strain>
    </source>
</reference>
<dbReference type="InterPro" id="IPR003149">
    <property type="entry name" value="Fe_hydrogenase_ssu"/>
</dbReference>
<dbReference type="SUPFAM" id="SSF48674">
    <property type="entry name" value="Fe-only hydrogenase smaller subunit"/>
    <property type="match status" value="1"/>
</dbReference>
<name>A0ABU0N5H1_9FIRM</name>
<dbReference type="Gene3D" id="4.10.260.20">
    <property type="entry name" value="Iron hydrogenase, small subunit"/>
    <property type="match status" value="1"/>
</dbReference>
<organism evidence="2 3">
    <name type="scientific">Paraclostridium ghonii</name>
    <dbReference type="NCBI Taxonomy" id="29358"/>
    <lineage>
        <taxon>Bacteria</taxon>
        <taxon>Bacillati</taxon>
        <taxon>Bacillota</taxon>
        <taxon>Clostridia</taxon>
        <taxon>Peptostreptococcales</taxon>
        <taxon>Peptostreptococcaceae</taxon>
        <taxon>Paraclostridium</taxon>
    </lineage>
</organism>